<dbReference type="InterPro" id="IPR015443">
    <property type="entry name" value="Aldose_1-epimerase"/>
</dbReference>
<dbReference type="CDD" id="cd09019">
    <property type="entry name" value="galactose_mutarotase_like"/>
    <property type="match status" value="1"/>
</dbReference>
<keyword evidence="3 5" id="KW-0413">Isomerase</keyword>
<dbReference type="RefSeq" id="WP_204498047.1">
    <property type="nucleotide sequence ID" value="NZ_JAFBDR010000004.1"/>
</dbReference>
<dbReference type="SUPFAM" id="SSF74650">
    <property type="entry name" value="Galactose mutarotase-like"/>
    <property type="match status" value="1"/>
</dbReference>
<accession>A0ABS2MXS0</accession>
<proteinExistence type="inferred from homology"/>
<keyword evidence="4 5" id="KW-0119">Carbohydrate metabolism</keyword>
<evidence type="ECO:0000256" key="3">
    <source>
        <dbReference type="ARBA" id="ARBA00023235"/>
    </source>
</evidence>
<evidence type="ECO:0000256" key="4">
    <source>
        <dbReference type="ARBA" id="ARBA00023277"/>
    </source>
</evidence>
<dbReference type="Gene3D" id="2.70.98.10">
    <property type="match status" value="1"/>
</dbReference>
<dbReference type="EC" id="5.1.3.3" evidence="5"/>
<sequence length="348" mass="38657">MQVKTEELNVSGQTWKQFTLQNDQGMEVSFLDFGGIITNILAPDKNNQLENVVLGYKNYEDYLDNPNFFGALVGRVAGRIQGAQFELEDNTYNVPVNENESHLHGGAPGFHKVIWGSKPFENSNEVGVKLSHFSPDGENGYPGNLKMNVTYALNNDNEFSITYEGDVDQTSVLTATNHSYFNLSGGLKDTILNHTITMDSSKFVELDEKLIPTGEILAVDGTVFDFREGRKIQDGTTSDHQQNAVAPDGYDHFFIFDDNQKEKITLEDEASGRKMTVTTEQPGVVMYTSNNLADGLELLEGSSKRYHGVCLETQASPASIHHEGFPSVIIQKDEKYAKKTTFAFGLIE</sequence>
<dbReference type="PANTHER" id="PTHR10091">
    <property type="entry name" value="ALDOSE-1-EPIMERASE"/>
    <property type="match status" value="1"/>
</dbReference>
<comment type="similarity">
    <text evidence="2 5">Belongs to the aldose epimerase family.</text>
</comment>
<comment type="pathway">
    <text evidence="1 5">Carbohydrate metabolism; hexose metabolism.</text>
</comment>
<dbReference type="NCBIfam" id="NF008277">
    <property type="entry name" value="PRK11055.1"/>
    <property type="match status" value="1"/>
</dbReference>
<dbReference type="PANTHER" id="PTHR10091:SF0">
    <property type="entry name" value="GALACTOSE MUTAROTASE"/>
    <property type="match status" value="1"/>
</dbReference>
<evidence type="ECO:0000256" key="5">
    <source>
        <dbReference type="PIRNR" id="PIRNR005096"/>
    </source>
</evidence>
<evidence type="ECO:0000256" key="1">
    <source>
        <dbReference type="ARBA" id="ARBA00005028"/>
    </source>
</evidence>
<dbReference type="InterPro" id="IPR047215">
    <property type="entry name" value="Galactose_mutarotase-like"/>
</dbReference>
<dbReference type="InterPro" id="IPR014718">
    <property type="entry name" value="GH-type_carb-bd"/>
</dbReference>
<protein>
    <recommendedName>
        <fullName evidence="5">Aldose 1-epimerase</fullName>
        <ecNumber evidence="5">5.1.3.3</ecNumber>
    </recommendedName>
</protein>
<dbReference type="Pfam" id="PF01263">
    <property type="entry name" value="Aldose_epim"/>
    <property type="match status" value="1"/>
</dbReference>
<evidence type="ECO:0000256" key="2">
    <source>
        <dbReference type="ARBA" id="ARBA00006206"/>
    </source>
</evidence>
<evidence type="ECO:0000313" key="7">
    <source>
        <dbReference type="Proteomes" id="UP001296943"/>
    </source>
</evidence>
<dbReference type="Proteomes" id="UP001296943">
    <property type="component" value="Unassembled WGS sequence"/>
</dbReference>
<reference evidence="6 7" key="1">
    <citation type="submission" date="2021-01" db="EMBL/GenBank/DDBJ databases">
        <title>Genomic Encyclopedia of Type Strains, Phase IV (KMG-IV): sequencing the most valuable type-strain genomes for metagenomic binning, comparative biology and taxonomic classification.</title>
        <authorList>
            <person name="Goeker M."/>
        </authorList>
    </citation>
    <scope>NUCLEOTIDE SEQUENCE [LARGE SCALE GENOMIC DNA]</scope>
    <source>
        <strain evidence="6 7">DSM 23711</strain>
    </source>
</reference>
<dbReference type="EMBL" id="JAFBDR010000004">
    <property type="protein sequence ID" value="MBM7570631.1"/>
    <property type="molecule type" value="Genomic_DNA"/>
</dbReference>
<dbReference type="PIRSF" id="PIRSF005096">
    <property type="entry name" value="GALM"/>
    <property type="match status" value="1"/>
</dbReference>
<dbReference type="InterPro" id="IPR011013">
    <property type="entry name" value="Gal_mutarotase_sf_dom"/>
</dbReference>
<name>A0ABS2MXS0_9BACI</name>
<gene>
    <name evidence="6" type="ORF">JOC48_001109</name>
</gene>
<comment type="caution">
    <text evidence="6">The sequence shown here is derived from an EMBL/GenBank/DDBJ whole genome shotgun (WGS) entry which is preliminary data.</text>
</comment>
<evidence type="ECO:0000313" key="6">
    <source>
        <dbReference type="EMBL" id="MBM7570631.1"/>
    </source>
</evidence>
<dbReference type="InterPro" id="IPR008183">
    <property type="entry name" value="Aldose_1/G6P_1-epimerase"/>
</dbReference>
<organism evidence="6 7">
    <name type="scientific">Aquibacillus albus</name>
    <dbReference type="NCBI Taxonomy" id="1168171"/>
    <lineage>
        <taxon>Bacteria</taxon>
        <taxon>Bacillati</taxon>
        <taxon>Bacillota</taxon>
        <taxon>Bacilli</taxon>
        <taxon>Bacillales</taxon>
        <taxon>Bacillaceae</taxon>
        <taxon>Aquibacillus</taxon>
    </lineage>
</organism>
<keyword evidence="7" id="KW-1185">Reference proteome</keyword>
<comment type="catalytic activity">
    <reaction evidence="5">
        <text>alpha-D-glucose = beta-D-glucose</text>
        <dbReference type="Rhea" id="RHEA:10264"/>
        <dbReference type="ChEBI" id="CHEBI:15903"/>
        <dbReference type="ChEBI" id="CHEBI:17925"/>
        <dbReference type="EC" id="5.1.3.3"/>
    </reaction>
</comment>
<dbReference type="GO" id="GO:0004034">
    <property type="term" value="F:aldose 1-epimerase activity"/>
    <property type="evidence" value="ECO:0007669"/>
    <property type="project" value="UniProtKB-EC"/>
</dbReference>